<organism evidence="1 2">
    <name type="scientific">Marinactinospora rubrisoli</name>
    <dbReference type="NCBI Taxonomy" id="2715399"/>
    <lineage>
        <taxon>Bacteria</taxon>
        <taxon>Bacillati</taxon>
        <taxon>Actinomycetota</taxon>
        <taxon>Actinomycetes</taxon>
        <taxon>Streptosporangiales</taxon>
        <taxon>Nocardiopsidaceae</taxon>
        <taxon>Marinactinospora</taxon>
    </lineage>
</organism>
<dbReference type="EMBL" id="JBHTBH010000020">
    <property type="protein sequence ID" value="MFC7331366.1"/>
    <property type="molecule type" value="Genomic_DNA"/>
</dbReference>
<comment type="caution">
    <text evidence="1">The sequence shown here is derived from an EMBL/GenBank/DDBJ whole genome shotgun (WGS) entry which is preliminary data.</text>
</comment>
<gene>
    <name evidence="1" type="ORF">ACFQRF_26850</name>
</gene>
<sequence length="153" mass="16181">MTKKSVSVPSEEARARLGVLAARVHDEGVIVEVTVDGAPAGALVPLKTLIETGLQLAGVWKVSQARQQWVRVRREAARLGPQAIVRNGELVAVLVSAAHAHAVEHGLPVVEGDVCWDGRTMTVGGRPVAPGTYQVKGGGLLYVAPPQDEEEEL</sequence>
<accession>A0ABW2KMX4</accession>
<proteinExistence type="predicted"/>
<keyword evidence="2" id="KW-1185">Reference proteome</keyword>
<dbReference type="Gene3D" id="3.40.1620.10">
    <property type="entry name" value="YefM-like domain"/>
    <property type="match status" value="1"/>
</dbReference>
<reference evidence="2" key="1">
    <citation type="journal article" date="2019" name="Int. J. Syst. Evol. Microbiol.">
        <title>The Global Catalogue of Microorganisms (GCM) 10K type strain sequencing project: providing services to taxonomists for standard genome sequencing and annotation.</title>
        <authorList>
            <consortium name="The Broad Institute Genomics Platform"/>
            <consortium name="The Broad Institute Genome Sequencing Center for Infectious Disease"/>
            <person name="Wu L."/>
            <person name="Ma J."/>
        </authorList>
    </citation>
    <scope>NUCLEOTIDE SEQUENCE [LARGE SCALE GENOMIC DNA]</scope>
    <source>
        <strain evidence="2">CGMCC 4.7382</strain>
    </source>
</reference>
<name>A0ABW2KMX4_9ACTN</name>
<protein>
    <submittedName>
        <fullName evidence="1">Type II toxin-antitoxin system prevent-host-death family antitoxin</fullName>
    </submittedName>
</protein>
<evidence type="ECO:0000313" key="1">
    <source>
        <dbReference type="EMBL" id="MFC7331366.1"/>
    </source>
</evidence>
<dbReference type="RefSeq" id="WP_379874168.1">
    <property type="nucleotide sequence ID" value="NZ_JBHTBH010000020.1"/>
</dbReference>
<dbReference type="Proteomes" id="UP001596540">
    <property type="component" value="Unassembled WGS sequence"/>
</dbReference>
<evidence type="ECO:0000313" key="2">
    <source>
        <dbReference type="Proteomes" id="UP001596540"/>
    </source>
</evidence>
<dbReference type="NCBIfam" id="TIGR01552">
    <property type="entry name" value="phd_fam"/>
    <property type="match status" value="1"/>
</dbReference>